<accession>A0A9D5HM63</accession>
<organism evidence="1 2">
    <name type="scientific">Dioscorea zingiberensis</name>
    <dbReference type="NCBI Taxonomy" id="325984"/>
    <lineage>
        <taxon>Eukaryota</taxon>
        <taxon>Viridiplantae</taxon>
        <taxon>Streptophyta</taxon>
        <taxon>Embryophyta</taxon>
        <taxon>Tracheophyta</taxon>
        <taxon>Spermatophyta</taxon>
        <taxon>Magnoliopsida</taxon>
        <taxon>Liliopsida</taxon>
        <taxon>Dioscoreales</taxon>
        <taxon>Dioscoreaceae</taxon>
        <taxon>Dioscorea</taxon>
    </lineage>
</organism>
<name>A0A9D5HM63_9LILI</name>
<dbReference type="AlphaFoldDB" id="A0A9D5HM63"/>
<reference evidence="1" key="2">
    <citation type="journal article" date="2022" name="Hortic Res">
        <title>The genome of Dioscorea zingiberensis sheds light on the biosynthesis, origin and evolution of the medicinally important diosgenin saponins.</title>
        <authorList>
            <person name="Li Y."/>
            <person name="Tan C."/>
            <person name="Li Z."/>
            <person name="Guo J."/>
            <person name="Li S."/>
            <person name="Chen X."/>
            <person name="Wang C."/>
            <person name="Dai X."/>
            <person name="Yang H."/>
            <person name="Song W."/>
            <person name="Hou L."/>
            <person name="Xu J."/>
            <person name="Tong Z."/>
            <person name="Xu A."/>
            <person name="Yuan X."/>
            <person name="Wang W."/>
            <person name="Yang Q."/>
            <person name="Chen L."/>
            <person name="Sun Z."/>
            <person name="Wang K."/>
            <person name="Pan B."/>
            <person name="Chen J."/>
            <person name="Bao Y."/>
            <person name="Liu F."/>
            <person name="Qi X."/>
            <person name="Gang D.R."/>
            <person name="Wen J."/>
            <person name="Li J."/>
        </authorList>
    </citation>
    <scope>NUCLEOTIDE SEQUENCE</scope>
    <source>
        <strain evidence="1">Dzin_1.0</strain>
    </source>
</reference>
<sequence length="169" mass="18099">MEDPTPPQVVDEGRLVAEVSLLAFPNIDLPLAPTPVGLVVAVPDEELAYLALEQLMVLVLPVLEVKVRDLGWERLEALASRVVEAEVGVSWKVDQMQVPTNLIEAEASIGEAGVEKPLKEAFASPESRTSGSVGSPRALLIADIVAASEAFNAIRPKVMKEKLQGLGRD</sequence>
<gene>
    <name evidence="1" type="ORF">J5N97_010125</name>
</gene>
<evidence type="ECO:0000313" key="2">
    <source>
        <dbReference type="Proteomes" id="UP001085076"/>
    </source>
</evidence>
<evidence type="ECO:0000313" key="1">
    <source>
        <dbReference type="EMBL" id="KAJ0981870.1"/>
    </source>
</evidence>
<reference evidence="1" key="1">
    <citation type="submission" date="2021-03" db="EMBL/GenBank/DDBJ databases">
        <authorList>
            <person name="Li Z."/>
            <person name="Yang C."/>
        </authorList>
    </citation>
    <scope>NUCLEOTIDE SEQUENCE</scope>
    <source>
        <strain evidence="1">Dzin_1.0</strain>
        <tissue evidence="1">Leaf</tissue>
    </source>
</reference>
<dbReference type="EMBL" id="JAGGNH010000002">
    <property type="protein sequence ID" value="KAJ0981870.1"/>
    <property type="molecule type" value="Genomic_DNA"/>
</dbReference>
<proteinExistence type="predicted"/>
<keyword evidence="2" id="KW-1185">Reference proteome</keyword>
<comment type="caution">
    <text evidence="1">The sequence shown here is derived from an EMBL/GenBank/DDBJ whole genome shotgun (WGS) entry which is preliminary data.</text>
</comment>
<dbReference type="Proteomes" id="UP001085076">
    <property type="component" value="Miscellaneous, Linkage group lg02"/>
</dbReference>
<protein>
    <submittedName>
        <fullName evidence="1">Uncharacterized protein</fullName>
    </submittedName>
</protein>